<reference evidence="2" key="1">
    <citation type="journal article" date="2014" name="Front. Microbiol.">
        <title>High frequency of phylogenetically diverse reductive dehalogenase-homologous genes in deep subseafloor sedimentary metagenomes.</title>
        <authorList>
            <person name="Kawai M."/>
            <person name="Futagami T."/>
            <person name="Toyoda A."/>
            <person name="Takaki Y."/>
            <person name="Nishi S."/>
            <person name="Hori S."/>
            <person name="Arai W."/>
            <person name="Tsubouchi T."/>
            <person name="Morono Y."/>
            <person name="Uchiyama I."/>
            <person name="Ito T."/>
            <person name="Fujiyama A."/>
            <person name="Inagaki F."/>
            <person name="Takami H."/>
        </authorList>
    </citation>
    <scope>NUCLEOTIDE SEQUENCE</scope>
    <source>
        <strain evidence="2">Expedition CK06-06</strain>
    </source>
</reference>
<comment type="caution">
    <text evidence="2">The sequence shown here is derived from an EMBL/GenBank/DDBJ whole genome shotgun (WGS) entry which is preliminary data.</text>
</comment>
<feature type="coiled-coil region" evidence="1">
    <location>
        <begin position="49"/>
        <end position="95"/>
    </location>
</feature>
<sequence length="96" mass="12168">QRWWKEEEIEKFVLEQFDIMHYDDKTFVLLKKILQKNYEERTEFIDDQIKNLDLEYKKNERLIQAFTRKFATVKNKRLEKDMMEEYNRLKREQESL</sequence>
<organism evidence="2">
    <name type="scientific">marine sediment metagenome</name>
    <dbReference type="NCBI Taxonomy" id="412755"/>
    <lineage>
        <taxon>unclassified sequences</taxon>
        <taxon>metagenomes</taxon>
        <taxon>ecological metagenomes</taxon>
    </lineage>
</organism>
<evidence type="ECO:0000313" key="2">
    <source>
        <dbReference type="EMBL" id="GAH28744.1"/>
    </source>
</evidence>
<dbReference type="AlphaFoldDB" id="X1FH72"/>
<dbReference type="EMBL" id="BART01040383">
    <property type="protein sequence ID" value="GAH28744.1"/>
    <property type="molecule type" value="Genomic_DNA"/>
</dbReference>
<protein>
    <submittedName>
        <fullName evidence="2">Uncharacterized protein</fullName>
    </submittedName>
</protein>
<gene>
    <name evidence="2" type="ORF">S01H4_65767</name>
</gene>
<name>X1FH72_9ZZZZ</name>
<feature type="non-terminal residue" evidence="2">
    <location>
        <position position="96"/>
    </location>
</feature>
<proteinExistence type="predicted"/>
<accession>X1FH72</accession>
<keyword evidence="1" id="KW-0175">Coiled coil</keyword>
<feature type="non-terminal residue" evidence="2">
    <location>
        <position position="1"/>
    </location>
</feature>
<evidence type="ECO:0000256" key="1">
    <source>
        <dbReference type="SAM" id="Coils"/>
    </source>
</evidence>